<dbReference type="GO" id="GO:0003824">
    <property type="term" value="F:catalytic activity"/>
    <property type="evidence" value="ECO:0007669"/>
    <property type="project" value="InterPro"/>
</dbReference>
<dbReference type="EMBL" id="CAMXCT030000306">
    <property type="protein sequence ID" value="CAL4764243.1"/>
    <property type="molecule type" value="Genomic_DNA"/>
</dbReference>
<reference evidence="3 4" key="2">
    <citation type="submission" date="2024-05" db="EMBL/GenBank/DDBJ databases">
        <authorList>
            <person name="Chen Y."/>
            <person name="Shah S."/>
            <person name="Dougan E. K."/>
            <person name="Thang M."/>
            <person name="Chan C."/>
        </authorList>
    </citation>
    <scope>NUCLEOTIDE SEQUENCE [LARGE SCALE GENOMIC DNA]</scope>
</reference>
<dbReference type="SUPFAM" id="SSF48150">
    <property type="entry name" value="DNA-glycosylase"/>
    <property type="match status" value="1"/>
</dbReference>
<dbReference type="EMBL" id="CAMXCT020000306">
    <property type="protein sequence ID" value="CAL1130306.1"/>
    <property type="molecule type" value="Genomic_DNA"/>
</dbReference>
<evidence type="ECO:0000313" key="4">
    <source>
        <dbReference type="Proteomes" id="UP001152797"/>
    </source>
</evidence>
<reference evidence="2" key="1">
    <citation type="submission" date="2022-10" db="EMBL/GenBank/DDBJ databases">
        <authorList>
            <person name="Chen Y."/>
            <person name="Dougan E. K."/>
            <person name="Chan C."/>
            <person name="Rhodes N."/>
            <person name="Thang M."/>
        </authorList>
    </citation>
    <scope>NUCLEOTIDE SEQUENCE</scope>
</reference>
<sequence>MPVLGGAMAGTGSLMASQNKELWEKALKSYGQALRQLADRKQDPTKLTTLDDWFFKTEPKKDKAYLVKVMEWKLTRGTFRPGLLQKVELNNDEEVRRCFATAYELLHAETPSSTKALKALTALQGVGPVTASALLCRTFPQHVAYMSDEAVLGSGLVKKASDIKYDMATYTRFNSMVISKAVELGGHWTAEQVARALWAHQKLAAPSSTKPEKERGRVDVGVGKPAAKGVKKSIKKT</sequence>
<dbReference type="PANTHER" id="PTHR21521">
    <property type="entry name" value="AMUN, ISOFORM A"/>
    <property type="match status" value="1"/>
</dbReference>
<feature type="region of interest" description="Disordered" evidence="1">
    <location>
        <begin position="204"/>
        <end position="237"/>
    </location>
</feature>
<name>A0A9P1BS04_9DINO</name>
<dbReference type="OrthoDB" id="8249012at2759"/>
<dbReference type="EMBL" id="CAMXCT010000306">
    <property type="protein sequence ID" value="CAI3976931.1"/>
    <property type="molecule type" value="Genomic_DNA"/>
</dbReference>
<feature type="compositionally biased region" description="Low complexity" evidence="1">
    <location>
        <begin position="219"/>
        <end position="228"/>
    </location>
</feature>
<dbReference type="PANTHER" id="PTHR21521:SF0">
    <property type="entry name" value="AMUN, ISOFORM A"/>
    <property type="match status" value="1"/>
</dbReference>
<dbReference type="InterPro" id="IPR011257">
    <property type="entry name" value="DNA_glycosylase"/>
</dbReference>
<evidence type="ECO:0000313" key="3">
    <source>
        <dbReference type="EMBL" id="CAL4764243.1"/>
    </source>
</evidence>
<dbReference type="GO" id="GO:0006281">
    <property type="term" value="P:DNA repair"/>
    <property type="evidence" value="ECO:0007669"/>
    <property type="project" value="InterPro"/>
</dbReference>
<keyword evidence="4" id="KW-1185">Reference proteome</keyword>
<comment type="caution">
    <text evidence="2">The sequence shown here is derived from an EMBL/GenBank/DDBJ whole genome shotgun (WGS) entry which is preliminary data.</text>
</comment>
<protein>
    <submittedName>
        <fullName evidence="2">Uncharacterized protein</fullName>
    </submittedName>
</protein>
<proteinExistence type="predicted"/>
<accession>A0A9P1BS04</accession>
<evidence type="ECO:0000256" key="1">
    <source>
        <dbReference type="SAM" id="MobiDB-lite"/>
    </source>
</evidence>
<evidence type="ECO:0000313" key="2">
    <source>
        <dbReference type="EMBL" id="CAI3976931.1"/>
    </source>
</evidence>
<dbReference type="AlphaFoldDB" id="A0A9P1BS04"/>
<gene>
    <name evidence="2" type="ORF">C1SCF055_LOCUS5113</name>
</gene>
<organism evidence="2">
    <name type="scientific">Cladocopium goreaui</name>
    <dbReference type="NCBI Taxonomy" id="2562237"/>
    <lineage>
        <taxon>Eukaryota</taxon>
        <taxon>Sar</taxon>
        <taxon>Alveolata</taxon>
        <taxon>Dinophyceae</taxon>
        <taxon>Suessiales</taxon>
        <taxon>Symbiodiniaceae</taxon>
        <taxon>Cladocopium</taxon>
    </lineage>
</organism>
<dbReference type="Proteomes" id="UP001152797">
    <property type="component" value="Unassembled WGS sequence"/>
</dbReference>